<dbReference type="AlphaFoldDB" id="D2EFL7"/>
<dbReference type="InterPro" id="IPR013320">
    <property type="entry name" value="ConA-like_dom_sf"/>
</dbReference>
<dbReference type="Gene3D" id="2.60.120.200">
    <property type="match status" value="1"/>
</dbReference>
<name>D2EFL7_PARA4</name>
<gene>
    <name evidence="1" type="ORF">BJBARM4_0535</name>
</gene>
<organism evidence="1 2">
    <name type="scientific">Candidatus Parvarchaeum acidiphilum ARMAN-4</name>
    <dbReference type="NCBI Taxonomy" id="662760"/>
    <lineage>
        <taxon>Archaea</taxon>
        <taxon>Candidatus Parvarchaeota</taxon>
        <taxon>Candidatus Parvarchaeum</taxon>
    </lineage>
</organism>
<reference evidence="1 2" key="1">
    <citation type="journal article" date="2010" name="Proc. Natl. Acad. Sci. U.S.A.">
        <title>Enigmatic, ultrasmall, uncultivated Archaea.</title>
        <authorList>
            <person name="Baker B.J."/>
            <person name="Comolli L.R."/>
            <person name="Dick G.J."/>
            <person name="Hauser L.J."/>
            <person name="Hyatt D."/>
            <person name="Dill B.D."/>
            <person name="Land M.L."/>
            <person name="Verberkmoes N.C."/>
            <person name="Hettich R.L."/>
            <person name="Banfield J.F."/>
        </authorList>
    </citation>
    <scope>NUCLEOTIDE SEQUENCE [LARGE SCALE GENOMIC DNA]</scope>
</reference>
<dbReference type="EMBL" id="GG730047">
    <property type="protein sequence ID" value="EEZ92827.1"/>
    <property type="molecule type" value="Genomic_DNA"/>
</dbReference>
<protein>
    <submittedName>
        <fullName evidence="1">Uncharacterized protein</fullName>
    </submittedName>
</protein>
<sequence length="84" mass="9170">MVGSNFQCFGGWPFYGYISNIQVYNSSLSPNQLQAAYNAGLLSSPVIKNNSLVGWWPLDGTLNNLFGTSSAFSEHNAIITSNYN</sequence>
<evidence type="ECO:0000313" key="2">
    <source>
        <dbReference type="Proteomes" id="UP000009375"/>
    </source>
</evidence>
<dbReference type="Proteomes" id="UP000009375">
    <property type="component" value="Unassembled WGS sequence"/>
</dbReference>
<dbReference type="SUPFAM" id="SSF49899">
    <property type="entry name" value="Concanavalin A-like lectins/glucanases"/>
    <property type="match status" value="1"/>
</dbReference>
<accession>D2EFL7</accession>
<evidence type="ECO:0000313" key="1">
    <source>
        <dbReference type="EMBL" id="EEZ92827.1"/>
    </source>
</evidence>
<proteinExistence type="predicted"/>